<dbReference type="CDD" id="cd13884">
    <property type="entry name" value="CuRO_2_tcLCC_insect_like"/>
    <property type="match status" value="1"/>
</dbReference>
<dbReference type="FunFam" id="2.60.40.420:FF:000045">
    <property type="entry name" value="Laccase 2"/>
    <property type="match status" value="1"/>
</dbReference>
<dbReference type="PROSITE" id="PS00080">
    <property type="entry name" value="MULTICOPPER_OXIDASE2"/>
    <property type="match status" value="1"/>
</dbReference>
<name>A0AAN9ANY6_9CAEN</name>
<dbReference type="InterPro" id="IPR011707">
    <property type="entry name" value="Cu-oxidase-like_N"/>
</dbReference>
<keyword evidence="5" id="KW-0812">Transmembrane</keyword>
<dbReference type="PANTHER" id="PTHR11709:SF232">
    <property type="entry name" value="STRAW, ISOFORM G"/>
    <property type="match status" value="1"/>
</dbReference>
<dbReference type="GO" id="GO:0005886">
    <property type="term" value="C:plasma membrane"/>
    <property type="evidence" value="ECO:0007669"/>
    <property type="project" value="TreeGrafter"/>
</dbReference>
<dbReference type="PROSITE" id="PS00079">
    <property type="entry name" value="MULTICOPPER_OXIDASE1"/>
    <property type="match status" value="1"/>
</dbReference>
<evidence type="ECO:0000259" key="9">
    <source>
        <dbReference type="Pfam" id="PF07732"/>
    </source>
</evidence>
<dbReference type="Pfam" id="PF07732">
    <property type="entry name" value="Cu-oxidase_3"/>
    <property type="match status" value="1"/>
</dbReference>
<dbReference type="AlphaFoldDB" id="A0AAN9ANY6"/>
<protein>
    <submittedName>
        <fullName evidence="10">Uncharacterized protein</fullName>
    </submittedName>
</protein>
<comment type="caution">
    <text evidence="10">The sequence shown here is derived from an EMBL/GenBank/DDBJ whole genome shotgun (WGS) entry which is preliminary data.</text>
</comment>
<dbReference type="CDD" id="cd13858">
    <property type="entry name" value="CuRO_1_tcLCC2_insect_like"/>
    <property type="match status" value="1"/>
</dbReference>
<dbReference type="GO" id="GO:0005507">
    <property type="term" value="F:copper ion binding"/>
    <property type="evidence" value="ECO:0007669"/>
    <property type="project" value="InterPro"/>
</dbReference>
<dbReference type="Pfam" id="PF07731">
    <property type="entry name" value="Cu-oxidase_2"/>
    <property type="match status" value="1"/>
</dbReference>
<dbReference type="GO" id="GO:0016491">
    <property type="term" value="F:oxidoreductase activity"/>
    <property type="evidence" value="ECO:0007669"/>
    <property type="project" value="UniProtKB-KW"/>
</dbReference>
<keyword evidence="3" id="KW-0560">Oxidoreductase</keyword>
<evidence type="ECO:0000313" key="11">
    <source>
        <dbReference type="Proteomes" id="UP001374579"/>
    </source>
</evidence>
<feature type="chain" id="PRO_5042937063" evidence="6">
    <location>
        <begin position="27"/>
        <end position="742"/>
    </location>
</feature>
<feature type="domain" description="Plastocyanin-like" evidence="8">
    <location>
        <begin position="490"/>
        <end position="624"/>
    </location>
</feature>
<feature type="domain" description="Plastocyanin-like" evidence="9">
    <location>
        <begin position="77"/>
        <end position="190"/>
    </location>
</feature>
<dbReference type="GO" id="GO:0006826">
    <property type="term" value="P:iron ion transport"/>
    <property type="evidence" value="ECO:0007669"/>
    <property type="project" value="TreeGrafter"/>
</dbReference>
<evidence type="ECO:0000256" key="3">
    <source>
        <dbReference type="ARBA" id="ARBA00023002"/>
    </source>
</evidence>
<feature type="signal peptide" evidence="6">
    <location>
        <begin position="1"/>
        <end position="26"/>
    </location>
</feature>
<sequence>MAVRFDLPVILFASILVTVFSAIAAADYPDPCTRPCKEGGKRMVCRYRWVLENYLTLSRACYDCPARANQTDCLRQQCVAADGVQRSIRTINRQIPGPGIQVCEGDTIEVEVINQMVMSEGVTIHWHGILQRHSPHMDGVAMVTQCPITASSKFTYRFRADDPGTHLYHSHSGLFRGDGLFGSIVVRQPKSRDLQHDLYDLDLPEHVLVMTDWSHRPVVDLYAVFFHSRKFESQSPDSILINGRGVYPPTREVLVNRTTMTPFAQFHVQANRRYRFRLINAGALRCPIEFSVDDHHLLLIASDGRPFVPFSVTSVLMFSGERYDFVLQTRASESGVYWMRARGLDKCERDSVQQFAILKYTDHITQDVIKYPDAPMNYDTPTTQDEVRFNQWFLKKSDEPEPDEHAQITNMTSLEPDDDSLRNDPDQRIFLEFAYRLRPNYHFHDPVLYPARGAGYKTVSSTMINNISNSLPPAPILTQLDDLQPDTFCNFDTMQHRNCSHEFCECTHRVVAREGEVVELVIYNSNDQDGYTHPLHLHGHSYRVVAVHRFTEKITRERFIEMDRKGLIDRRLHAAPYKDTLPIPNGGFIVLRLKADNPGTWYMHCHVALHAEIGMALTFQVNKADGDLPASPPDFPRCGVWPIVRHADDVDTNSDVKGSQDENSSGNLGEHFSDGSWIFGVLAALVFMNIVLVVTSAILCKGKVDSSRSRDLHVHTCKSLRLQGAKARTGCVVSEDERTTLI</sequence>
<dbReference type="FunFam" id="2.60.40.420:FF:000031">
    <property type="entry name" value="Laccase-2 isoform A"/>
    <property type="match status" value="1"/>
</dbReference>
<accession>A0AAN9ANY6</accession>
<evidence type="ECO:0000256" key="2">
    <source>
        <dbReference type="ARBA" id="ARBA00022723"/>
    </source>
</evidence>
<keyword evidence="11" id="KW-1185">Reference proteome</keyword>
<keyword evidence="5" id="KW-0472">Membrane</keyword>
<evidence type="ECO:0000256" key="5">
    <source>
        <dbReference type="SAM" id="Phobius"/>
    </source>
</evidence>
<evidence type="ECO:0000256" key="1">
    <source>
        <dbReference type="ARBA" id="ARBA00010609"/>
    </source>
</evidence>
<dbReference type="InterPro" id="IPR001117">
    <property type="entry name" value="Cu-oxidase_2nd"/>
</dbReference>
<keyword evidence="6" id="KW-0732">Signal</keyword>
<gene>
    <name evidence="10" type="ORF">V1264_010147</name>
</gene>
<dbReference type="Pfam" id="PF00394">
    <property type="entry name" value="Cu-oxidase"/>
    <property type="match status" value="1"/>
</dbReference>
<dbReference type="EMBL" id="JBAMIC010000024">
    <property type="protein sequence ID" value="KAK7090336.1"/>
    <property type="molecule type" value="Genomic_DNA"/>
</dbReference>
<keyword evidence="2" id="KW-0479">Metal-binding</keyword>
<proteinExistence type="inferred from homology"/>
<evidence type="ECO:0000313" key="10">
    <source>
        <dbReference type="EMBL" id="KAK7090336.1"/>
    </source>
</evidence>
<comment type="similarity">
    <text evidence="1">Belongs to the multicopper oxidase family.</text>
</comment>
<keyword evidence="5" id="KW-1133">Transmembrane helix</keyword>
<dbReference type="InterPro" id="IPR008972">
    <property type="entry name" value="Cupredoxin"/>
</dbReference>
<dbReference type="SUPFAM" id="SSF49503">
    <property type="entry name" value="Cupredoxins"/>
    <property type="match status" value="3"/>
</dbReference>
<evidence type="ECO:0000259" key="7">
    <source>
        <dbReference type="Pfam" id="PF00394"/>
    </source>
</evidence>
<dbReference type="Gene3D" id="2.60.40.420">
    <property type="entry name" value="Cupredoxins - blue copper proteins"/>
    <property type="match status" value="3"/>
</dbReference>
<dbReference type="InterPro" id="IPR011706">
    <property type="entry name" value="Cu-oxidase_C"/>
</dbReference>
<dbReference type="InterPro" id="IPR002355">
    <property type="entry name" value="Cu_oxidase_Cu_BS"/>
</dbReference>
<dbReference type="InterPro" id="IPR033138">
    <property type="entry name" value="Cu_oxidase_CS"/>
</dbReference>
<dbReference type="Proteomes" id="UP001374579">
    <property type="component" value="Unassembled WGS sequence"/>
</dbReference>
<feature type="transmembrane region" description="Helical" evidence="5">
    <location>
        <begin position="677"/>
        <end position="700"/>
    </location>
</feature>
<dbReference type="CDD" id="cd13905">
    <property type="entry name" value="CuRO_3_tcLLC2_insect_like"/>
    <property type="match status" value="1"/>
</dbReference>
<feature type="domain" description="Plastocyanin-like" evidence="7">
    <location>
        <begin position="206"/>
        <end position="361"/>
    </location>
</feature>
<evidence type="ECO:0000256" key="4">
    <source>
        <dbReference type="SAM" id="MobiDB-lite"/>
    </source>
</evidence>
<reference evidence="10 11" key="1">
    <citation type="submission" date="2024-02" db="EMBL/GenBank/DDBJ databases">
        <title>Chromosome-scale genome assembly of the rough periwinkle Littorina saxatilis.</title>
        <authorList>
            <person name="De Jode A."/>
            <person name="Faria R."/>
            <person name="Formenti G."/>
            <person name="Sims Y."/>
            <person name="Smith T.P."/>
            <person name="Tracey A."/>
            <person name="Wood J.M.D."/>
            <person name="Zagrodzka Z.B."/>
            <person name="Johannesson K."/>
            <person name="Butlin R.K."/>
            <person name="Leder E.H."/>
        </authorList>
    </citation>
    <scope>NUCLEOTIDE SEQUENCE [LARGE SCALE GENOMIC DNA]</scope>
    <source>
        <strain evidence="10">Snail1</strain>
        <tissue evidence="10">Muscle</tissue>
    </source>
</reference>
<organism evidence="10 11">
    <name type="scientific">Littorina saxatilis</name>
    <dbReference type="NCBI Taxonomy" id="31220"/>
    <lineage>
        <taxon>Eukaryota</taxon>
        <taxon>Metazoa</taxon>
        <taxon>Spiralia</taxon>
        <taxon>Lophotrochozoa</taxon>
        <taxon>Mollusca</taxon>
        <taxon>Gastropoda</taxon>
        <taxon>Caenogastropoda</taxon>
        <taxon>Littorinimorpha</taxon>
        <taxon>Littorinoidea</taxon>
        <taxon>Littorinidae</taxon>
        <taxon>Littorina</taxon>
    </lineage>
</organism>
<dbReference type="PANTHER" id="PTHR11709">
    <property type="entry name" value="MULTI-COPPER OXIDASE"/>
    <property type="match status" value="1"/>
</dbReference>
<evidence type="ECO:0000259" key="8">
    <source>
        <dbReference type="Pfam" id="PF07731"/>
    </source>
</evidence>
<evidence type="ECO:0000256" key="6">
    <source>
        <dbReference type="SAM" id="SignalP"/>
    </source>
</evidence>
<feature type="region of interest" description="Disordered" evidence="4">
    <location>
        <begin position="399"/>
        <end position="421"/>
    </location>
</feature>
<dbReference type="InterPro" id="IPR045087">
    <property type="entry name" value="Cu-oxidase_fam"/>
</dbReference>